<evidence type="ECO:0000256" key="1">
    <source>
        <dbReference type="ARBA" id="ARBA00006474"/>
    </source>
</evidence>
<dbReference type="InterPro" id="IPR018541">
    <property type="entry name" value="Ftsk_gamma"/>
</dbReference>
<dbReference type="PANTHER" id="PTHR22683:SF41">
    <property type="entry name" value="DNA TRANSLOCASE FTSK"/>
    <property type="match status" value="1"/>
</dbReference>
<comment type="caution">
    <text evidence="9">The sequence shown here is derived from an EMBL/GenBank/DDBJ whole genome shotgun (WGS) entry which is preliminary data.</text>
</comment>
<feature type="domain" description="FtsK" evidence="8">
    <location>
        <begin position="354"/>
        <end position="550"/>
    </location>
</feature>
<organism evidence="9 10">
    <name type="scientific">Candidatus Liptonbacteria bacterium RIFCSPLOWO2_01_FULL_52_25</name>
    <dbReference type="NCBI Taxonomy" id="1798650"/>
    <lineage>
        <taxon>Bacteria</taxon>
        <taxon>Candidatus Liptoniibacteriota</taxon>
    </lineage>
</organism>
<dbReference type="InterPro" id="IPR002543">
    <property type="entry name" value="FtsK_dom"/>
</dbReference>
<keyword evidence="4" id="KW-0238">DNA-binding</keyword>
<reference evidence="9 10" key="1">
    <citation type="journal article" date="2016" name="Nat. Commun.">
        <title>Thousands of microbial genomes shed light on interconnected biogeochemical processes in an aquifer system.</title>
        <authorList>
            <person name="Anantharaman K."/>
            <person name="Brown C.T."/>
            <person name="Hug L.A."/>
            <person name="Sharon I."/>
            <person name="Castelle C.J."/>
            <person name="Probst A.J."/>
            <person name="Thomas B.C."/>
            <person name="Singh A."/>
            <person name="Wilkins M.J."/>
            <person name="Karaoz U."/>
            <person name="Brodie E.L."/>
            <person name="Williams K.H."/>
            <person name="Hubbard S.S."/>
            <person name="Banfield J.F."/>
        </authorList>
    </citation>
    <scope>NUCLEOTIDE SEQUENCE [LARGE SCALE GENOMIC DNA]</scope>
</reference>
<feature type="compositionally biased region" description="Basic and acidic residues" evidence="6">
    <location>
        <begin position="7"/>
        <end position="24"/>
    </location>
</feature>
<dbReference type="Pfam" id="PF09397">
    <property type="entry name" value="FtsK_gamma"/>
    <property type="match status" value="1"/>
</dbReference>
<evidence type="ECO:0000256" key="3">
    <source>
        <dbReference type="ARBA" id="ARBA00022840"/>
    </source>
</evidence>
<evidence type="ECO:0000256" key="6">
    <source>
        <dbReference type="SAM" id="MobiDB-lite"/>
    </source>
</evidence>
<comment type="similarity">
    <text evidence="1">Belongs to the FtsK/SpoIIIE/SftA family.</text>
</comment>
<dbReference type="SUPFAM" id="SSF46785">
    <property type="entry name" value="Winged helix' DNA-binding domain"/>
    <property type="match status" value="1"/>
</dbReference>
<dbReference type="InterPro" id="IPR036390">
    <property type="entry name" value="WH_DNA-bd_sf"/>
</dbReference>
<dbReference type="SUPFAM" id="SSF52540">
    <property type="entry name" value="P-loop containing nucleoside triphosphate hydrolases"/>
    <property type="match status" value="1"/>
</dbReference>
<name>A0A1G2CEQ2_9BACT</name>
<evidence type="ECO:0000256" key="7">
    <source>
        <dbReference type="SAM" id="Phobius"/>
    </source>
</evidence>
<keyword evidence="3 5" id="KW-0067">ATP-binding</keyword>
<dbReference type="Pfam" id="PF17854">
    <property type="entry name" value="FtsK_alpha"/>
    <property type="match status" value="1"/>
</dbReference>
<keyword evidence="2 5" id="KW-0547">Nucleotide-binding</keyword>
<sequence length="704" mass="76280">MSRRNGKKEVQEKEPKKDRSSRLHPDTKKSVWAIVFFALAVVLALAAFAKAGPLGDMLYGGFQTLFGVGYFILPISLVFAAAVLLFGERDRFVGVTLLGTGLIVLSFLALIELVGQGQGGWLGLVLGSLRIPFGATAAIVINMFILLIGVLIAANIPLKLRLPKKQEKAPIITGVEEKIKNKNMAEESGLEDEGEGEDQITIASHKAPLPAKLKKTPSFANYVPPPLSLLKSANDKPTTGDLLANANVIKRTLDSFGIPVEMGEINIGPAVTRYTLKPAEGMKLSRIEALHKDLALALAAHPIRIEAPIPGKSLVGIEVPNKAAALVRLGSLMAYPEFQKSGPLGFVLGRDVSGEPIFTDIEKMPHLLVAGATGSGKSILIHSMLVSLLYKNSPETLKLILVDPKRVELSVYQGLPHLVSPVIIESKKAIGVFRWAINEMERRYDLLLQAGSRDITSYNADSKFRNVDISNPREPIPYLLIVVDELADLMTSYGRDVEGSIVRLAQMARATGIHLILSTQRPSVEVITGLIKANITSRVALQVASQIDSRTILDTGGAEKLLGRGDLLYVSSDISKPKRIQSSYITEEEINKVANFIRDNNKAIVEQSEAVDFAKNGNSEDGSGGGMFDEYLEDADDDEMLNQAIAIVAEAKKASASLLQRRLKLGYARAARLLDIMEGLDLIGPGDGAKPRDVNLEKIEERLS</sequence>
<keyword evidence="7" id="KW-1133">Transmembrane helix</keyword>
<dbReference type="AlphaFoldDB" id="A0A1G2CEQ2"/>
<dbReference type="InterPro" id="IPR041027">
    <property type="entry name" value="FtsK_alpha"/>
</dbReference>
<dbReference type="EMBL" id="MHLA01000013">
    <property type="protein sequence ID" value="OGY99706.1"/>
    <property type="molecule type" value="Genomic_DNA"/>
</dbReference>
<evidence type="ECO:0000313" key="9">
    <source>
        <dbReference type="EMBL" id="OGY99706.1"/>
    </source>
</evidence>
<feature type="binding site" evidence="5">
    <location>
        <begin position="371"/>
        <end position="378"/>
    </location>
    <ligand>
        <name>ATP</name>
        <dbReference type="ChEBI" id="CHEBI:30616"/>
    </ligand>
</feature>
<evidence type="ECO:0000256" key="5">
    <source>
        <dbReference type="PROSITE-ProRule" id="PRU00289"/>
    </source>
</evidence>
<dbReference type="InterPro" id="IPR050206">
    <property type="entry name" value="FtsK/SpoIIIE/SftA"/>
</dbReference>
<dbReference type="Gene3D" id="3.40.50.300">
    <property type="entry name" value="P-loop containing nucleotide triphosphate hydrolases"/>
    <property type="match status" value="1"/>
</dbReference>
<feature type="transmembrane region" description="Helical" evidence="7">
    <location>
        <begin position="131"/>
        <end position="158"/>
    </location>
</feature>
<dbReference type="Gene3D" id="1.10.10.10">
    <property type="entry name" value="Winged helix-like DNA-binding domain superfamily/Winged helix DNA-binding domain"/>
    <property type="match status" value="1"/>
</dbReference>
<feature type="region of interest" description="Disordered" evidence="6">
    <location>
        <begin position="1"/>
        <end position="24"/>
    </location>
</feature>
<keyword evidence="7" id="KW-0812">Transmembrane</keyword>
<feature type="transmembrane region" description="Helical" evidence="7">
    <location>
        <begin position="31"/>
        <end position="49"/>
    </location>
</feature>
<dbReference type="InterPro" id="IPR036388">
    <property type="entry name" value="WH-like_DNA-bd_sf"/>
</dbReference>
<dbReference type="PROSITE" id="PS50901">
    <property type="entry name" value="FTSK"/>
    <property type="match status" value="1"/>
</dbReference>
<evidence type="ECO:0000259" key="8">
    <source>
        <dbReference type="PROSITE" id="PS50901"/>
    </source>
</evidence>
<dbReference type="GO" id="GO:0005524">
    <property type="term" value="F:ATP binding"/>
    <property type="evidence" value="ECO:0007669"/>
    <property type="project" value="UniProtKB-UniRule"/>
</dbReference>
<evidence type="ECO:0000256" key="4">
    <source>
        <dbReference type="ARBA" id="ARBA00023125"/>
    </source>
</evidence>
<protein>
    <recommendedName>
        <fullName evidence="8">FtsK domain-containing protein</fullName>
    </recommendedName>
</protein>
<gene>
    <name evidence="9" type="ORF">A2945_01760</name>
</gene>
<dbReference type="STRING" id="1798650.A2945_01760"/>
<keyword evidence="7" id="KW-0472">Membrane</keyword>
<dbReference type="SMART" id="SM00843">
    <property type="entry name" value="Ftsk_gamma"/>
    <property type="match status" value="1"/>
</dbReference>
<accession>A0A1G2CEQ2</accession>
<evidence type="ECO:0000256" key="2">
    <source>
        <dbReference type="ARBA" id="ARBA00022741"/>
    </source>
</evidence>
<dbReference type="Proteomes" id="UP000178880">
    <property type="component" value="Unassembled WGS sequence"/>
</dbReference>
<feature type="transmembrane region" description="Helical" evidence="7">
    <location>
        <begin position="61"/>
        <end position="85"/>
    </location>
</feature>
<dbReference type="Pfam" id="PF01580">
    <property type="entry name" value="FtsK_SpoIIIE"/>
    <property type="match status" value="1"/>
</dbReference>
<evidence type="ECO:0000313" key="10">
    <source>
        <dbReference type="Proteomes" id="UP000178880"/>
    </source>
</evidence>
<dbReference type="GO" id="GO:0003677">
    <property type="term" value="F:DNA binding"/>
    <property type="evidence" value="ECO:0007669"/>
    <property type="project" value="UniProtKB-KW"/>
</dbReference>
<dbReference type="InterPro" id="IPR027417">
    <property type="entry name" value="P-loop_NTPase"/>
</dbReference>
<feature type="transmembrane region" description="Helical" evidence="7">
    <location>
        <begin position="92"/>
        <end position="111"/>
    </location>
</feature>
<dbReference type="Gene3D" id="3.30.980.40">
    <property type="match status" value="1"/>
</dbReference>
<proteinExistence type="inferred from homology"/>
<dbReference type="PANTHER" id="PTHR22683">
    <property type="entry name" value="SPORULATION PROTEIN RELATED"/>
    <property type="match status" value="1"/>
</dbReference>